<keyword evidence="2" id="KW-1185">Reference proteome</keyword>
<sequence>YCSISNDRNSSKDELIFDYESLEISNQISYNIEFLDNNDNNEDNNVEEINLSNDFNYYDKNETNYPNMWDD</sequence>
<dbReference type="Proteomes" id="UP000789901">
    <property type="component" value="Unassembled WGS sequence"/>
</dbReference>
<evidence type="ECO:0000313" key="2">
    <source>
        <dbReference type="Proteomes" id="UP000789901"/>
    </source>
</evidence>
<reference evidence="1 2" key="1">
    <citation type="submission" date="2021-06" db="EMBL/GenBank/DDBJ databases">
        <authorList>
            <person name="Kallberg Y."/>
            <person name="Tangrot J."/>
            <person name="Rosling A."/>
        </authorList>
    </citation>
    <scope>NUCLEOTIDE SEQUENCE [LARGE SCALE GENOMIC DNA]</scope>
    <source>
        <strain evidence="1 2">120-4 pot B 10/14</strain>
    </source>
</reference>
<name>A0ABN7X6C9_GIGMA</name>
<comment type="caution">
    <text evidence="1">The sequence shown here is derived from an EMBL/GenBank/DDBJ whole genome shotgun (WGS) entry which is preliminary data.</text>
</comment>
<protein>
    <submittedName>
        <fullName evidence="1">12181_t:CDS:1</fullName>
    </submittedName>
</protein>
<accession>A0ABN7X6C9</accession>
<proteinExistence type="predicted"/>
<evidence type="ECO:0000313" key="1">
    <source>
        <dbReference type="EMBL" id="CAG8849193.1"/>
    </source>
</evidence>
<gene>
    <name evidence="1" type="ORF">GMARGA_LOCUS39579</name>
</gene>
<organism evidence="1 2">
    <name type="scientific">Gigaspora margarita</name>
    <dbReference type="NCBI Taxonomy" id="4874"/>
    <lineage>
        <taxon>Eukaryota</taxon>
        <taxon>Fungi</taxon>
        <taxon>Fungi incertae sedis</taxon>
        <taxon>Mucoromycota</taxon>
        <taxon>Glomeromycotina</taxon>
        <taxon>Glomeromycetes</taxon>
        <taxon>Diversisporales</taxon>
        <taxon>Gigasporaceae</taxon>
        <taxon>Gigaspora</taxon>
    </lineage>
</organism>
<dbReference type="EMBL" id="CAJVQB010095186">
    <property type="protein sequence ID" value="CAG8849193.1"/>
    <property type="molecule type" value="Genomic_DNA"/>
</dbReference>
<feature type="non-terminal residue" evidence="1">
    <location>
        <position position="1"/>
    </location>
</feature>